<protein>
    <recommendedName>
        <fullName evidence="4">Transglycosylase SLT domain-containing protein</fullName>
    </recommendedName>
</protein>
<organism evidence="2 3">
    <name type="scientific">Thalassobaculum litoreum DSM 18839</name>
    <dbReference type="NCBI Taxonomy" id="1123362"/>
    <lineage>
        <taxon>Bacteria</taxon>
        <taxon>Pseudomonadati</taxon>
        <taxon>Pseudomonadota</taxon>
        <taxon>Alphaproteobacteria</taxon>
        <taxon>Rhodospirillales</taxon>
        <taxon>Thalassobaculaceae</taxon>
        <taxon>Thalassobaculum</taxon>
    </lineage>
</organism>
<dbReference type="RefSeq" id="WP_093150991.1">
    <property type="nucleotide sequence ID" value="NZ_FNBW01000007.1"/>
</dbReference>
<dbReference type="EMBL" id="FNBW01000007">
    <property type="protein sequence ID" value="SDF88890.1"/>
    <property type="molecule type" value="Genomic_DNA"/>
</dbReference>
<dbReference type="AlphaFoldDB" id="A0A8G2BIH2"/>
<keyword evidence="1" id="KW-0732">Signal</keyword>
<feature type="chain" id="PRO_5034407472" description="Transglycosylase SLT domain-containing protein" evidence="1">
    <location>
        <begin position="41"/>
        <end position="296"/>
    </location>
</feature>
<dbReference type="OrthoDB" id="5945995at2"/>
<evidence type="ECO:0000313" key="2">
    <source>
        <dbReference type="EMBL" id="SDF88890.1"/>
    </source>
</evidence>
<gene>
    <name evidence="2" type="ORF">SAMN05660686_02698</name>
</gene>
<feature type="signal peptide" evidence="1">
    <location>
        <begin position="1"/>
        <end position="40"/>
    </location>
</feature>
<comment type="caution">
    <text evidence="2">The sequence shown here is derived from an EMBL/GenBank/DDBJ whole genome shotgun (WGS) entry which is preliminary data.</text>
</comment>
<evidence type="ECO:0000256" key="1">
    <source>
        <dbReference type="SAM" id="SignalP"/>
    </source>
</evidence>
<evidence type="ECO:0000313" key="3">
    <source>
        <dbReference type="Proteomes" id="UP000198615"/>
    </source>
</evidence>
<dbReference type="Proteomes" id="UP000198615">
    <property type="component" value="Unassembled WGS sequence"/>
</dbReference>
<keyword evidence="3" id="KW-1185">Reference proteome</keyword>
<evidence type="ECO:0008006" key="4">
    <source>
        <dbReference type="Google" id="ProtNLM"/>
    </source>
</evidence>
<name>A0A8G2BIH2_9PROT</name>
<reference evidence="2 3" key="1">
    <citation type="submission" date="2016-10" db="EMBL/GenBank/DDBJ databases">
        <authorList>
            <person name="Varghese N."/>
            <person name="Submissions S."/>
        </authorList>
    </citation>
    <scope>NUCLEOTIDE SEQUENCE [LARGE SCALE GENOMIC DNA]</scope>
    <source>
        <strain evidence="2 3">DSM 18839</strain>
    </source>
</reference>
<sequence>MPIAKALSAKALSARAVLVALAALLVPALLGPALIGPAQAAPTAPVTPEAHGLCVAATRQAEIDNRLPPHLLAAISLAETGRWSSPHKASFSWPWTVMAEGVGRYLPSKAAAIAEVRRLQARGITNIDVGCMQINLYYHGDAFRDLEHAFDPGANAEYAAAFLADLNETTQSWPKAVAYYHSRDEERGPYYQKKVYELWYGQREHLVASAAGLPIVHSAVARRHMEDRQEMLKERARQTELQRVRAAARAANVAFLQRQADLTEARMMSEFEARKAKALAAFRERKAKREAQQQGG</sequence>
<proteinExistence type="predicted"/>
<dbReference type="SUPFAM" id="SSF53955">
    <property type="entry name" value="Lysozyme-like"/>
    <property type="match status" value="1"/>
</dbReference>
<accession>A0A8G2BIH2</accession>
<dbReference type="InterPro" id="IPR023346">
    <property type="entry name" value="Lysozyme-like_dom_sf"/>
</dbReference>